<keyword evidence="3" id="KW-1185">Reference proteome</keyword>
<protein>
    <submittedName>
        <fullName evidence="2">Uncharacterized protein</fullName>
    </submittedName>
</protein>
<name>Q23TU1_TETTS</name>
<accession>Q23TU1</accession>
<keyword evidence="1" id="KW-0175">Coiled coil</keyword>
<sequence length="294" mass="35170">MDIQVKQEYDEHIQTQQNYFLFNFNEKQFNDVKDKEQFYMELYQQIYQQIINYKLKIHFNLPKVNEYQSGMCFVLKRPSNSSLGRIINGMNASKYYNCQKGLVCYIGQLAYLDGYFRYNKTLGIRVVRFASKNQLQLNEDILKYIDFVLIHIFVRDISDENQLKQSAFKDANNCSRKVQSLQNYDYNGYMEKESSDSEEKTFNPRLIKYEKLNNNARQLVKSQSQMYFDGRDIQLKLNDETQIQKKEISQKKGELIELEAKLQKLVEEKEEYIRSPKLLNLYQMLSSEQKIQFS</sequence>
<dbReference type="RefSeq" id="XP_001020199.2">
    <property type="nucleotide sequence ID" value="XM_001020199.2"/>
</dbReference>
<dbReference type="Proteomes" id="UP000009168">
    <property type="component" value="Unassembled WGS sequence"/>
</dbReference>
<gene>
    <name evidence="2" type="ORF">TTHERM_00912340</name>
</gene>
<dbReference type="InParanoid" id="Q23TU1"/>
<evidence type="ECO:0000313" key="2">
    <source>
        <dbReference type="EMBL" id="EAR99954.2"/>
    </source>
</evidence>
<dbReference type="KEGG" id="tet:TTHERM_00912340"/>
<evidence type="ECO:0000256" key="1">
    <source>
        <dbReference type="SAM" id="Coils"/>
    </source>
</evidence>
<feature type="coiled-coil region" evidence="1">
    <location>
        <begin position="248"/>
        <end position="275"/>
    </location>
</feature>
<dbReference type="GeneID" id="7834063"/>
<organism evidence="2 3">
    <name type="scientific">Tetrahymena thermophila (strain SB210)</name>
    <dbReference type="NCBI Taxonomy" id="312017"/>
    <lineage>
        <taxon>Eukaryota</taxon>
        <taxon>Sar</taxon>
        <taxon>Alveolata</taxon>
        <taxon>Ciliophora</taxon>
        <taxon>Intramacronucleata</taxon>
        <taxon>Oligohymenophorea</taxon>
        <taxon>Hymenostomatida</taxon>
        <taxon>Tetrahymenina</taxon>
        <taxon>Tetrahymenidae</taxon>
        <taxon>Tetrahymena</taxon>
    </lineage>
</organism>
<dbReference type="HOGENOM" id="CLU_1104620_0_0_1"/>
<evidence type="ECO:0000313" key="3">
    <source>
        <dbReference type="Proteomes" id="UP000009168"/>
    </source>
</evidence>
<dbReference type="EMBL" id="GG662633">
    <property type="protein sequence ID" value="EAR99954.2"/>
    <property type="molecule type" value="Genomic_DNA"/>
</dbReference>
<reference evidence="3" key="1">
    <citation type="journal article" date="2006" name="PLoS Biol.">
        <title>Macronuclear genome sequence of the ciliate Tetrahymena thermophila, a model eukaryote.</title>
        <authorList>
            <person name="Eisen J.A."/>
            <person name="Coyne R.S."/>
            <person name="Wu M."/>
            <person name="Wu D."/>
            <person name="Thiagarajan M."/>
            <person name="Wortman J.R."/>
            <person name="Badger J.H."/>
            <person name="Ren Q."/>
            <person name="Amedeo P."/>
            <person name="Jones K.M."/>
            <person name="Tallon L.J."/>
            <person name="Delcher A.L."/>
            <person name="Salzberg S.L."/>
            <person name="Silva J.C."/>
            <person name="Haas B.J."/>
            <person name="Majoros W.H."/>
            <person name="Farzad M."/>
            <person name="Carlton J.M."/>
            <person name="Smith R.K. Jr."/>
            <person name="Garg J."/>
            <person name="Pearlman R.E."/>
            <person name="Karrer K.M."/>
            <person name="Sun L."/>
            <person name="Manning G."/>
            <person name="Elde N.C."/>
            <person name="Turkewitz A.P."/>
            <person name="Asai D.J."/>
            <person name="Wilkes D.E."/>
            <person name="Wang Y."/>
            <person name="Cai H."/>
            <person name="Collins K."/>
            <person name="Stewart B.A."/>
            <person name="Lee S.R."/>
            <person name="Wilamowska K."/>
            <person name="Weinberg Z."/>
            <person name="Ruzzo W.L."/>
            <person name="Wloga D."/>
            <person name="Gaertig J."/>
            <person name="Frankel J."/>
            <person name="Tsao C.-C."/>
            <person name="Gorovsky M.A."/>
            <person name="Keeling P.J."/>
            <person name="Waller R.F."/>
            <person name="Patron N.J."/>
            <person name="Cherry J.M."/>
            <person name="Stover N.A."/>
            <person name="Krieger C.J."/>
            <person name="del Toro C."/>
            <person name="Ryder H.F."/>
            <person name="Williamson S.C."/>
            <person name="Barbeau R.A."/>
            <person name="Hamilton E.P."/>
            <person name="Orias E."/>
        </authorList>
    </citation>
    <scope>NUCLEOTIDE SEQUENCE [LARGE SCALE GENOMIC DNA]</scope>
    <source>
        <strain evidence="3">SB210</strain>
    </source>
</reference>
<proteinExistence type="predicted"/>
<dbReference type="AlphaFoldDB" id="Q23TU1"/>